<dbReference type="EMBL" id="KL363200">
    <property type="protein sequence ID" value="KFD55393.1"/>
    <property type="molecule type" value="Genomic_DNA"/>
</dbReference>
<evidence type="ECO:0000256" key="6">
    <source>
        <dbReference type="PROSITE-ProRule" id="PRU00108"/>
    </source>
</evidence>
<gene>
    <name evidence="10" type="ORF">M513_03733</name>
    <name evidence="11" type="ORF">M514_03733</name>
</gene>
<feature type="compositionally biased region" description="Polar residues" evidence="8">
    <location>
        <begin position="298"/>
        <end position="311"/>
    </location>
</feature>
<evidence type="ECO:0000256" key="1">
    <source>
        <dbReference type="ARBA" id="ARBA00004123"/>
    </source>
</evidence>
<proteinExistence type="predicted"/>
<dbReference type="InterPro" id="IPR000047">
    <property type="entry name" value="HTH_motif"/>
</dbReference>
<evidence type="ECO:0000313" key="11">
    <source>
        <dbReference type="EMBL" id="KFD68717.1"/>
    </source>
</evidence>
<feature type="compositionally biased region" description="Polar residues" evidence="8">
    <location>
        <begin position="359"/>
        <end position="387"/>
    </location>
</feature>
<sequence>LSNCSKCPYLVLRHQGDAETLHSTSVCPLSAVLIRLISQELHLSAVVTCLLRLATGCFEINCSSVDFKVVRSMDFGKLNELSVYGDLEMVGPGGPAAAMAKPPGAFFELNVHANGSLYPSATGGYHQIRSTFTHGPMAAAMGAAPSDGHGFVSRGIPSTPTYPFYQNVSPFHANPSAQTDPYCRSAAAGAFLNYQTSSTSPVEENTKIIEGGEVRLNGKGKKIRKPRTIYSSLQLQALNKRFQRTQYLALPERAELAASLGLTQTQVKIWFQNRRSKYKKMMKTQSPQTDKTVFTDPSGAQASPTQSQGMTKMQVDAAGCTQPMSNSPGSMMASSHEGGLEAIRSPSSGGAASRSTPSQSPANISASSAGVGQSSESPTARSLNLSSGWSPNCSSGFTLTNLETSKPYTVVGSQDSMNRSVSLVDLKPPVANNPYDYGHAGEPTAFVQQSPVTYHHPPPNLCFNVY</sequence>
<dbReference type="PROSITE" id="PS00027">
    <property type="entry name" value="HOMEOBOX_1"/>
    <property type="match status" value="1"/>
</dbReference>
<dbReference type="InterPro" id="IPR050460">
    <property type="entry name" value="Distal-less_Homeobox_TF"/>
</dbReference>
<dbReference type="FunFam" id="1.10.10.60:FF:000074">
    <property type="entry name" value="Distal-less homeobox 1"/>
    <property type="match status" value="1"/>
</dbReference>
<dbReference type="SUPFAM" id="SSF46689">
    <property type="entry name" value="Homeodomain-like"/>
    <property type="match status" value="1"/>
</dbReference>
<feature type="non-terminal residue" evidence="11">
    <location>
        <position position="1"/>
    </location>
</feature>
<keyword evidence="3 6" id="KW-0238">DNA-binding</keyword>
<dbReference type="PRINTS" id="PR00031">
    <property type="entry name" value="HTHREPRESSR"/>
</dbReference>
<keyword evidence="4 6" id="KW-0371">Homeobox</keyword>
<evidence type="ECO:0000256" key="5">
    <source>
        <dbReference type="ARBA" id="ARBA00023242"/>
    </source>
</evidence>
<dbReference type="Gene3D" id="1.10.10.60">
    <property type="entry name" value="Homeodomain-like"/>
    <property type="match status" value="1"/>
</dbReference>
<evidence type="ECO:0000256" key="2">
    <source>
        <dbReference type="ARBA" id="ARBA00022473"/>
    </source>
</evidence>
<evidence type="ECO:0000259" key="9">
    <source>
        <dbReference type="PROSITE" id="PS50071"/>
    </source>
</evidence>
<dbReference type="Proteomes" id="UP000030764">
    <property type="component" value="Unassembled WGS sequence"/>
</dbReference>
<dbReference type="Proteomes" id="UP000030758">
    <property type="component" value="Unassembled WGS sequence"/>
</dbReference>
<dbReference type="CDD" id="cd00086">
    <property type="entry name" value="homeodomain"/>
    <property type="match status" value="1"/>
</dbReference>
<reference evidence="11 12" key="1">
    <citation type="journal article" date="2014" name="Nat. Genet.">
        <title>Genome and transcriptome of the porcine whipworm Trichuris suis.</title>
        <authorList>
            <person name="Jex A.R."/>
            <person name="Nejsum P."/>
            <person name="Schwarz E.M."/>
            <person name="Hu L."/>
            <person name="Young N.D."/>
            <person name="Hall R.S."/>
            <person name="Korhonen P.K."/>
            <person name="Liao S."/>
            <person name="Thamsborg S."/>
            <person name="Xia J."/>
            <person name="Xu P."/>
            <person name="Wang S."/>
            <person name="Scheerlinck J.P."/>
            <person name="Hofmann A."/>
            <person name="Sternberg P.W."/>
            <person name="Wang J."/>
            <person name="Gasser R.B."/>
        </authorList>
    </citation>
    <scope>NUCLEOTIDE SEQUENCE [LARGE SCALE GENOMIC DNA]</scope>
    <source>
        <strain evidence="11">DCEP-RM93F</strain>
        <strain evidence="10">DCEP-RM93M</strain>
    </source>
</reference>
<keyword evidence="12" id="KW-1185">Reference proteome</keyword>
<dbReference type="PROSITE" id="PS50071">
    <property type="entry name" value="HOMEOBOX_2"/>
    <property type="match status" value="1"/>
</dbReference>
<dbReference type="PRINTS" id="PR00024">
    <property type="entry name" value="HOMEOBOX"/>
</dbReference>
<accession>A0A085NGX1</accession>
<feature type="compositionally biased region" description="Polar residues" evidence="8">
    <location>
        <begin position="322"/>
        <end position="333"/>
    </location>
</feature>
<dbReference type="GO" id="GO:0005634">
    <property type="term" value="C:nucleus"/>
    <property type="evidence" value="ECO:0007669"/>
    <property type="project" value="UniProtKB-SubCell"/>
</dbReference>
<feature type="DNA-binding region" description="Homeobox" evidence="6">
    <location>
        <begin position="223"/>
        <end position="282"/>
    </location>
</feature>
<feature type="compositionally biased region" description="Low complexity" evidence="8">
    <location>
        <begin position="344"/>
        <end position="358"/>
    </location>
</feature>
<dbReference type="EMBL" id="KL367502">
    <property type="protein sequence ID" value="KFD68717.1"/>
    <property type="molecule type" value="Genomic_DNA"/>
</dbReference>
<feature type="region of interest" description="Disordered" evidence="8">
    <location>
        <begin position="281"/>
        <end position="387"/>
    </location>
</feature>
<comment type="subcellular location">
    <subcellularLocation>
        <location evidence="1 6 7">Nucleus</location>
    </subcellularLocation>
</comment>
<dbReference type="InterPro" id="IPR020479">
    <property type="entry name" value="HD_metazoa"/>
</dbReference>
<evidence type="ECO:0000313" key="12">
    <source>
        <dbReference type="Proteomes" id="UP000030764"/>
    </source>
</evidence>
<keyword evidence="5 6" id="KW-0539">Nucleus</keyword>
<evidence type="ECO:0000256" key="4">
    <source>
        <dbReference type="ARBA" id="ARBA00023155"/>
    </source>
</evidence>
<evidence type="ECO:0000256" key="8">
    <source>
        <dbReference type="SAM" id="MobiDB-lite"/>
    </source>
</evidence>
<dbReference type="AlphaFoldDB" id="A0A085NGX1"/>
<feature type="compositionally biased region" description="Polar residues" evidence="8">
    <location>
        <begin position="283"/>
        <end position="292"/>
    </location>
</feature>
<organism evidence="11">
    <name type="scientific">Trichuris suis</name>
    <name type="common">pig whipworm</name>
    <dbReference type="NCBI Taxonomy" id="68888"/>
    <lineage>
        <taxon>Eukaryota</taxon>
        <taxon>Metazoa</taxon>
        <taxon>Ecdysozoa</taxon>
        <taxon>Nematoda</taxon>
        <taxon>Enoplea</taxon>
        <taxon>Dorylaimia</taxon>
        <taxon>Trichinellida</taxon>
        <taxon>Trichuridae</taxon>
        <taxon>Trichuris</taxon>
    </lineage>
</organism>
<dbReference type="GO" id="GO:0000981">
    <property type="term" value="F:DNA-binding transcription factor activity, RNA polymerase II-specific"/>
    <property type="evidence" value="ECO:0007669"/>
    <property type="project" value="InterPro"/>
</dbReference>
<dbReference type="GO" id="GO:0000978">
    <property type="term" value="F:RNA polymerase II cis-regulatory region sequence-specific DNA binding"/>
    <property type="evidence" value="ECO:0007669"/>
    <property type="project" value="TreeGrafter"/>
</dbReference>
<evidence type="ECO:0000313" key="10">
    <source>
        <dbReference type="EMBL" id="KFD55393.1"/>
    </source>
</evidence>
<dbReference type="InterPro" id="IPR001356">
    <property type="entry name" value="HD"/>
</dbReference>
<evidence type="ECO:0000256" key="3">
    <source>
        <dbReference type="ARBA" id="ARBA00023125"/>
    </source>
</evidence>
<dbReference type="InterPro" id="IPR009057">
    <property type="entry name" value="Homeodomain-like_sf"/>
</dbReference>
<dbReference type="InterPro" id="IPR017970">
    <property type="entry name" value="Homeobox_CS"/>
</dbReference>
<evidence type="ECO:0000256" key="7">
    <source>
        <dbReference type="RuleBase" id="RU000682"/>
    </source>
</evidence>
<dbReference type="PANTHER" id="PTHR24327:SF81">
    <property type="entry name" value="HOMEOTIC PROTEIN DISTAL-LESS-RELATED"/>
    <property type="match status" value="1"/>
</dbReference>
<protein>
    <recommendedName>
        <fullName evidence="9">Homeobox domain-containing protein</fullName>
    </recommendedName>
</protein>
<dbReference type="PANTHER" id="PTHR24327">
    <property type="entry name" value="HOMEOBOX PROTEIN"/>
    <property type="match status" value="1"/>
</dbReference>
<feature type="domain" description="Homeobox" evidence="9">
    <location>
        <begin position="221"/>
        <end position="281"/>
    </location>
</feature>
<dbReference type="Pfam" id="PF00046">
    <property type="entry name" value="Homeodomain"/>
    <property type="match status" value="1"/>
</dbReference>
<name>A0A085NGX1_9BILA</name>
<dbReference type="SMART" id="SM00389">
    <property type="entry name" value="HOX"/>
    <property type="match status" value="1"/>
</dbReference>
<keyword evidence="2" id="KW-0217">Developmental protein</keyword>